<name>A0ABV0LKY2_9PSEU</name>
<sequence length="95" mass="10178">MNRIESAAQRVTSDDIVPLTPLEPVSCAWAVWRAVTRLACAQRATAEREFARAINQGTPDINIGFHPSAAEAVHHAAAPGGVSVLQLLRAVETHL</sequence>
<protein>
    <submittedName>
        <fullName evidence="1">Uncharacterized protein</fullName>
    </submittedName>
</protein>
<dbReference type="RefSeq" id="WP_348953486.1">
    <property type="nucleotide sequence ID" value="NZ_JBDZYD010000008.1"/>
</dbReference>
<evidence type="ECO:0000313" key="2">
    <source>
        <dbReference type="Proteomes" id="UP001440984"/>
    </source>
</evidence>
<organism evidence="1 2">
    <name type="scientific">Amycolatopsis melonis</name>
    <dbReference type="NCBI Taxonomy" id="3156488"/>
    <lineage>
        <taxon>Bacteria</taxon>
        <taxon>Bacillati</taxon>
        <taxon>Actinomycetota</taxon>
        <taxon>Actinomycetes</taxon>
        <taxon>Pseudonocardiales</taxon>
        <taxon>Pseudonocardiaceae</taxon>
        <taxon>Amycolatopsis</taxon>
    </lineage>
</organism>
<gene>
    <name evidence="1" type="ORF">ABJI51_23635</name>
</gene>
<dbReference type="Proteomes" id="UP001440984">
    <property type="component" value="Unassembled WGS sequence"/>
</dbReference>
<keyword evidence="2" id="KW-1185">Reference proteome</keyword>
<proteinExistence type="predicted"/>
<reference evidence="1 2" key="1">
    <citation type="submission" date="2024-05" db="EMBL/GenBank/DDBJ databases">
        <authorList>
            <person name="Zhao H."/>
            <person name="Xu Y."/>
            <person name="Lin S."/>
            <person name="Spain J.C."/>
            <person name="Zhou N.-Y."/>
        </authorList>
    </citation>
    <scope>NUCLEOTIDE SEQUENCE [LARGE SCALE GENOMIC DNA]</scope>
    <source>
        <strain evidence="1 2">NEAU-NG30</strain>
    </source>
</reference>
<accession>A0ABV0LKY2</accession>
<evidence type="ECO:0000313" key="1">
    <source>
        <dbReference type="EMBL" id="MEQ0562088.1"/>
    </source>
</evidence>
<comment type="caution">
    <text evidence="1">The sequence shown here is derived from an EMBL/GenBank/DDBJ whole genome shotgun (WGS) entry which is preliminary data.</text>
</comment>
<dbReference type="EMBL" id="JBDZYD010000008">
    <property type="protein sequence ID" value="MEQ0562088.1"/>
    <property type="molecule type" value="Genomic_DNA"/>
</dbReference>